<dbReference type="EMBL" id="CP113864">
    <property type="protein sequence ID" value="WAM30668.1"/>
    <property type="molecule type" value="Genomic_DNA"/>
</dbReference>
<accession>A0ABY7BCV3</accession>
<dbReference type="SUPFAM" id="SSF89550">
    <property type="entry name" value="PHP domain-like"/>
    <property type="match status" value="1"/>
</dbReference>
<dbReference type="CDD" id="cd07432">
    <property type="entry name" value="PHP_HisPPase"/>
    <property type="match status" value="1"/>
</dbReference>
<dbReference type="SMART" id="SM00481">
    <property type="entry name" value="POLIIIAc"/>
    <property type="match status" value="1"/>
</dbReference>
<dbReference type="RefSeq" id="WP_045164691.1">
    <property type="nucleotide sequence ID" value="NZ_CP113864.1"/>
</dbReference>
<keyword evidence="3" id="KW-1185">Reference proteome</keyword>
<reference evidence="2" key="1">
    <citation type="submission" date="2022-12" db="EMBL/GenBank/DDBJ databases">
        <authorList>
            <person name="Bing R.G."/>
            <person name="Willard D.J."/>
            <person name="Manesh M.J.H."/>
            <person name="Laemthong T."/>
            <person name="Crosby J.R."/>
            <person name="Kelly R.M."/>
        </authorList>
    </citation>
    <scope>NUCLEOTIDE SEQUENCE</scope>
    <source>
        <strain evidence="2">DSM 8991</strain>
    </source>
</reference>
<organism evidence="2 3">
    <name type="scientific">Caldicellulosiruptor naganoensis</name>
    <dbReference type="NCBI Taxonomy" id="29324"/>
    <lineage>
        <taxon>Bacteria</taxon>
        <taxon>Bacillati</taxon>
        <taxon>Bacillota</taxon>
        <taxon>Bacillota incertae sedis</taxon>
        <taxon>Caldicellulosiruptorales</taxon>
        <taxon>Caldicellulosiruptoraceae</taxon>
        <taxon>Caldicellulosiruptor</taxon>
    </lineage>
</organism>
<evidence type="ECO:0000313" key="2">
    <source>
        <dbReference type="EMBL" id="WAM30668.1"/>
    </source>
</evidence>
<protein>
    <submittedName>
        <fullName evidence="2">PHP domain-containing protein</fullName>
    </submittedName>
</protein>
<dbReference type="InterPro" id="IPR004013">
    <property type="entry name" value="PHP_dom"/>
</dbReference>
<dbReference type="Gene3D" id="3.20.20.140">
    <property type="entry name" value="Metal-dependent hydrolases"/>
    <property type="match status" value="1"/>
</dbReference>
<dbReference type="Pfam" id="PF02811">
    <property type="entry name" value="PHP"/>
    <property type="match status" value="1"/>
</dbReference>
<dbReference type="PANTHER" id="PTHR42924:SF3">
    <property type="entry name" value="POLYMERASE_HISTIDINOL PHOSPHATASE N-TERMINAL DOMAIN-CONTAINING PROTEIN"/>
    <property type="match status" value="1"/>
</dbReference>
<dbReference type="PANTHER" id="PTHR42924">
    <property type="entry name" value="EXONUCLEASE"/>
    <property type="match status" value="1"/>
</dbReference>
<feature type="domain" description="Polymerase/histidinol phosphatase N-terminal" evidence="1">
    <location>
        <begin position="5"/>
        <end position="73"/>
    </location>
</feature>
<dbReference type="InterPro" id="IPR052018">
    <property type="entry name" value="PHP_domain"/>
</dbReference>
<sequence length="232" mass="26914">MKLYYDLHIHSLLSPCADNDMTPNNIINMAKIKGLDVISVTDHNSTLNLKEFSEVAKRLDILFIPGVEVETCEEIHVLLYFRDFSVVEEFQKIIEENLPNIPLREDIYGNQFLVDQEDNIVGNYKKLLLQPLSLSISQVYDISKFYNAVFVPAHINRQSYGIIGRLGTLPDELKDVSIFEVSKVSEFEFSKFLLHNNSRYIFLHSSDAHHLGDINEREFFIESDILYTIFFE</sequence>
<evidence type="ECO:0000313" key="3">
    <source>
        <dbReference type="Proteomes" id="UP001164745"/>
    </source>
</evidence>
<evidence type="ECO:0000259" key="1">
    <source>
        <dbReference type="SMART" id="SM00481"/>
    </source>
</evidence>
<name>A0ABY7BCV3_9FIRM</name>
<dbReference type="Proteomes" id="UP001164745">
    <property type="component" value="Chromosome"/>
</dbReference>
<gene>
    <name evidence="2" type="ORF">OTJ99_001438</name>
</gene>
<proteinExistence type="predicted"/>
<dbReference type="InterPro" id="IPR003141">
    <property type="entry name" value="Pol/His_phosphatase_N"/>
</dbReference>
<dbReference type="InterPro" id="IPR016195">
    <property type="entry name" value="Pol/histidinol_Pase-like"/>
</dbReference>